<accession>A0ABW6W6I9</accession>
<dbReference type="EMBL" id="JBIAZU010000001">
    <property type="protein sequence ID" value="MFF5288919.1"/>
    <property type="molecule type" value="Genomic_DNA"/>
</dbReference>
<dbReference type="RefSeq" id="WP_020509266.1">
    <property type="nucleotide sequence ID" value="NZ_JBIAZU010000001.1"/>
</dbReference>
<evidence type="ECO:0000313" key="1">
    <source>
        <dbReference type="EMBL" id="MFF5288919.1"/>
    </source>
</evidence>
<keyword evidence="2" id="KW-1185">Reference proteome</keyword>
<proteinExistence type="predicted"/>
<reference evidence="1 2" key="1">
    <citation type="submission" date="2024-10" db="EMBL/GenBank/DDBJ databases">
        <title>The Natural Products Discovery Center: Release of the First 8490 Sequenced Strains for Exploring Actinobacteria Biosynthetic Diversity.</title>
        <authorList>
            <person name="Kalkreuter E."/>
            <person name="Kautsar S.A."/>
            <person name="Yang D."/>
            <person name="Bader C.D."/>
            <person name="Teijaro C.N."/>
            <person name="Fluegel L."/>
            <person name="Davis C.M."/>
            <person name="Simpson J.R."/>
            <person name="Lauterbach L."/>
            <person name="Steele A.D."/>
            <person name="Gui C."/>
            <person name="Meng S."/>
            <person name="Li G."/>
            <person name="Viehrig K."/>
            <person name="Ye F."/>
            <person name="Su P."/>
            <person name="Kiefer A.F."/>
            <person name="Nichols A."/>
            <person name="Cepeda A.J."/>
            <person name="Yan W."/>
            <person name="Fan B."/>
            <person name="Jiang Y."/>
            <person name="Adhikari A."/>
            <person name="Zheng C.-J."/>
            <person name="Schuster L."/>
            <person name="Cowan T.M."/>
            <person name="Smanski M.J."/>
            <person name="Chevrette M.G."/>
            <person name="De Carvalho L.P.S."/>
            <person name="Shen B."/>
        </authorList>
    </citation>
    <scope>NUCLEOTIDE SEQUENCE [LARGE SCALE GENOMIC DNA]</scope>
    <source>
        <strain evidence="1 2">NPDC000087</strain>
    </source>
</reference>
<sequence length="136" mass="14693">MSNGNNAPDARAAEEARAIRPDRDDSAKYGVEGCCVRTFWAVVETDGTLVRGRNVARVARLEDGVYEVVFTSDVSEGVFVATIGRPGIATEPPGEITVALRCCLASPEENKGVWVDTHDSNGRLADRAFHLVVHTH</sequence>
<protein>
    <submittedName>
        <fullName evidence="1">Uncharacterized protein</fullName>
    </submittedName>
</protein>
<organism evidence="1 2">
    <name type="scientific">Paractinoplanes globisporus</name>
    <dbReference type="NCBI Taxonomy" id="113565"/>
    <lineage>
        <taxon>Bacteria</taxon>
        <taxon>Bacillati</taxon>
        <taxon>Actinomycetota</taxon>
        <taxon>Actinomycetes</taxon>
        <taxon>Micromonosporales</taxon>
        <taxon>Micromonosporaceae</taxon>
        <taxon>Paractinoplanes</taxon>
    </lineage>
</organism>
<name>A0ABW6W6I9_9ACTN</name>
<dbReference type="Proteomes" id="UP001602245">
    <property type="component" value="Unassembled WGS sequence"/>
</dbReference>
<gene>
    <name evidence="1" type="ORF">ACFY35_05735</name>
</gene>
<evidence type="ECO:0000313" key="2">
    <source>
        <dbReference type="Proteomes" id="UP001602245"/>
    </source>
</evidence>
<comment type="caution">
    <text evidence="1">The sequence shown here is derived from an EMBL/GenBank/DDBJ whole genome shotgun (WGS) entry which is preliminary data.</text>
</comment>